<reference evidence="2" key="3">
    <citation type="submission" date="2024-09" db="EMBL/GenBank/DDBJ databases">
        <authorList>
            <person name="Sun Q."/>
        </authorList>
    </citation>
    <scope>NUCLEOTIDE SEQUENCE</scope>
    <source>
        <strain evidence="2">CGMCC 4.163</strain>
    </source>
</reference>
<organism evidence="2 4">
    <name type="scientific">Haloplanus litoreus</name>
    <dbReference type="NCBI Taxonomy" id="767515"/>
    <lineage>
        <taxon>Archaea</taxon>
        <taxon>Methanobacteriati</taxon>
        <taxon>Methanobacteriota</taxon>
        <taxon>Stenosarchaea group</taxon>
        <taxon>Halobacteria</taxon>
        <taxon>Halobacteriales</taxon>
        <taxon>Haloferacaceae</taxon>
        <taxon>Haloplanus</taxon>
    </lineage>
</organism>
<evidence type="ECO:0000313" key="2">
    <source>
        <dbReference type="EMBL" id="MFC7257474.1"/>
    </source>
</evidence>
<sequence>MTNKFSKDREEPLILHCFADYGVESDALRCYGNVVRVGINARNTNESMAIKADAYEFPIVDDVTFDLGVFHPICKRWASLTSLSGNPEDHPNQIPRARELADKYCDHYVIENKPEAPLNDPVVLHGRMFGLPIAYERAFETSFYVQQPPRHKRFGTDGENAETSPYFFSERSHKWWGSVKGYRAARYPKEHLAKNSIPAPYIHHICRDWLQVYEDGENADRPDYSDYDAKMNNRRRRTANQSIYEYLDDGPEPDHTLDSFVESEDELDADPEAEDD</sequence>
<dbReference type="EMBL" id="JBHTAT010000008">
    <property type="protein sequence ID" value="MFC7257502.1"/>
    <property type="molecule type" value="Genomic_DNA"/>
</dbReference>
<evidence type="ECO:0000313" key="4">
    <source>
        <dbReference type="Proteomes" id="UP001596434"/>
    </source>
</evidence>
<protein>
    <submittedName>
        <fullName evidence="2">Uncharacterized protein</fullName>
    </submittedName>
</protein>
<name>A0ABD6A4P1_9EURY</name>
<accession>A0ABD6A4P1</accession>
<comment type="caution">
    <text evidence="2">The sequence shown here is derived from an EMBL/GenBank/DDBJ whole genome shotgun (WGS) entry which is preliminary data.</text>
</comment>
<reference evidence="4" key="2">
    <citation type="journal article" date="2019" name="Int. J. Syst. Evol. Microbiol.">
        <title>The Global Catalogue of Microorganisms (GCM) 10K type strain sequencing project: providing services to taxonomists for standard genome sequencing and annotation.</title>
        <authorList>
            <consortium name="The Broad Institute Genomics Platform"/>
            <consortium name="The Broad Institute Genome Sequencing Center for Infectious Disease"/>
            <person name="Wu L."/>
            <person name="Ma J."/>
        </authorList>
    </citation>
    <scope>NUCLEOTIDE SEQUENCE [LARGE SCALE GENOMIC DNA]</scope>
    <source>
        <strain evidence="4">GX21</strain>
    </source>
</reference>
<feature type="region of interest" description="Disordered" evidence="1">
    <location>
        <begin position="240"/>
        <end position="276"/>
    </location>
</feature>
<dbReference type="RefSeq" id="WP_379707212.1">
    <property type="nucleotide sequence ID" value="NZ_JBHTAT010000007.1"/>
</dbReference>
<dbReference type="EMBL" id="JBHTAT010000007">
    <property type="protein sequence ID" value="MFC7257474.1"/>
    <property type="molecule type" value="Genomic_DNA"/>
</dbReference>
<feature type="compositionally biased region" description="Acidic residues" evidence="1">
    <location>
        <begin position="261"/>
        <end position="276"/>
    </location>
</feature>
<gene>
    <name evidence="2" type="ORF">ACFQKE_19680</name>
    <name evidence="3" type="ORF">ACFQKE_19820</name>
</gene>
<evidence type="ECO:0000256" key="1">
    <source>
        <dbReference type="SAM" id="MobiDB-lite"/>
    </source>
</evidence>
<proteinExistence type="predicted"/>
<evidence type="ECO:0000313" key="3">
    <source>
        <dbReference type="EMBL" id="MFC7257502.1"/>
    </source>
</evidence>
<reference evidence="2" key="1">
    <citation type="journal article" date="2014" name="Int. J. Syst. Evol. Microbiol.">
        <title>Complete genome sequence of Corynebacterium casei LMG S-19264T (=DSM 44701T), isolated from a smear-ripened cheese.</title>
        <authorList>
            <consortium name="US DOE Joint Genome Institute (JGI-PGF)"/>
            <person name="Walter F."/>
            <person name="Albersmeier A."/>
            <person name="Kalinowski J."/>
            <person name="Ruckert C."/>
        </authorList>
    </citation>
    <scope>NUCLEOTIDE SEQUENCE [LARGE SCALE GENOMIC DNA]</scope>
    <source>
        <strain evidence="2">CGMCC 4.163</strain>
    </source>
</reference>
<dbReference type="Proteomes" id="UP001596434">
    <property type="component" value="Unassembled WGS sequence"/>
</dbReference>
<keyword evidence="4" id="KW-1185">Reference proteome</keyword>
<dbReference type="AlphaFoldDB" id="A0ABD6A4P1"/>